<organism evidence="1 2">
    <name type="scientific">Sphaerochaeta halotolerans</name>
    <dbReference type="NCBI Taxonomy" id="2293840"/>
    <lineage>
        <taxon>Bacteria</taxon>
        <taxon>Pseudomonadati</taxon>
        <taxon>Spirochaetota</taxon>
        <taxon>Spirochaetia</taxon>
        <taxon>Spirochaetales</taxon>
        <taxon>Sphaerochaetaceae</taxon>
        <taxon>Sphaerochaeta</taxon>
    </lineage>
</organism>
<evidence type="ECO:0000313" key="2">
    <source>
        <dbReference type="Proteomes" id="UP000264002"/>
    </source>
</evidence>
<dbReference type="AlphaFoldDB" id="A0A372MEI4"/>
<comment type="caution">
    <text evidence="1">The sequence shown here is derived from an EMBL/GenBank/DDBJ whole genome shotgun (WGS) entry which is preliminary data.</text>
</comment>
<reference evidence="1 2" key="2">
    <citation type="submission" date="2018-09" db="EMBL/GenBank/DDBJ databases">
        <title>Genome of Sphaerochaeta halotolerans strain 4-11.</title>
        <authorList>
            <person name="Nazina T.N."/>
            <person name="Sokolova D.S."/>
        </authorList>
    </citation>
    <scope>NUCLEOTIDE SEQUENCE [LARGE SCALE GENOMIC DNA]</scope>
    <source>
        <strain evidence="1 2">4-11</strain>
    </source>
</reference>
<dbReference type="RefSeq" id="WP_117331335.1">
    <property type="nucleotide sequence ID" value="NZ_QUWK01000016.1"/>
</dbReference>
<accession>A0A372MEI4</accession>
<reference evidence="2" key="1">
    <citation type="submission" date="2018-08" db="EMBL/GenBank/DDBJ databases">
        <authorList>
            <person name="Grouzdev D.S."/>
            <person name="Krutkina M.S."/>
        </authorList>
    </citation>
    <scope>NUCLEOTIDE SEQUENCE [LARGE SCALE GENOMIC DNA]</scope>
    <source>
        <strain evidence="2">4-11</strain>
    </source>
</reference>
<dbReference type="EMBL" id="QUWK01000016">
    <property type="protein sequence ID" value="RFU93863.1"/>
    <property type="molecule type" value="Genomic_DNA"/>
</dbReference>
<proteinExistence type="predicted"/>
<sequence length="100" mass="11593">MKQRNSYRRWRRNLDSWKASGKPSERVSVKVPLAQDKIQESMHESGIPFDFGSIDAQNMQEIMEALELMSQLYRCFADNKREIGCLSLGTQPSIHQDFLS</sequence>
<name>A0A372MEI4_9SPIR</name>
<protein>
    <submittedName>
        <fullName evidence="1">Uncharacterized protein</fullName>
    </submittedName>
</protein>
<keyword evidence="2" id="KW-1185">Reference proteome</keyword>
<dbReference type="Proteomes" id="UP000264002">
    <property type="component" value="Unassembled WGS sequence"/>
</dbReference>
<evidence type="ECO:0000313" key="1">
    <source>
        <dbReference type="EMBL" id="RFU93863.1"/>
    </source>
</evidence>
<gene>
    <name evidence="1" type="ORF">DYP60_12420</name>
</gene>